<dbReference type="OrthoDB" id="8816910at2"/>
<gene>
    <name evidence="1" type="ORF">SAMN04489707_10709</name>
</gene>
<dbReference type="Proteomes" id="UP000183656">
    <property type="component" value="Unassembled WGS sequence"/>
</dbReference>
<keyword evidence="2" id="KW-1185">Reference proteome</keyword>
<dbReference type="RefSeq" id="WP_054258012.1">
    <property type="nucleotide sequence ID" value="NZ_CYIG01000075.1"/>
</dbReference>
<name>A0A1I7KSU1_9BURK</name>
<accession>A0A1I7KSU1</accession>
<reference evidence="1 2" key="1">
    <citation type="submission" date="2016-10" db="EMBL/GenBank/DDBJ databases">
        <authorList>
            <person name="de Groot N.N."/>
        </authorList>
    </citation>
    <scope>NUCLEOTIDE SEQUENCE [LARGE SCALE GENOMIC DNA]</scope>
    <source>
        <strain evidence="1 2">R-24608</strain>
    </source>
</reference>
<evidence type="ECO:0000313" key="2">
    <source>
        <dbReference type="Proteomes" id="UP000183656"/>
    </source>
</evidence>
<evidence type="ECO:0000313" key="1">
    <source>
        <dbReference type="EMBL" id="SFV00497.1"/>
    </source>
</evidence>
<dbReference type="STRING" id="343013.SAMN04489707_10709"/>
<dbReference type="EMBL" id="FPBX01000070">
    <property type="protein sequence ID" value="SFV00497.1"/>
    <property type="molecule type" value="Genomic_DNA"/>
</dbReference>
<proteinExistence type="predicted"/>
<sequence>MTRRTRLQAALAMRRRHVNHRPLPMARIMAAARARRLRRMERGQCSREHRRQWLCAMAYHAADNVRLRATCLTAAEVHTTLATAWACLARLREGVATEDQHTTLATHLAIAVAIEDSGIVRGMREHFDSAMAALAAIRARALASGAWLPQQLEYHEIDALAEAVDLHRHQLAYVSSGELRDITAKLIARTRSTGGKVMRTTPQNLGLVAACPAIRNGITERSA</sequence>
<protein>
    <submittedName>
        <fullName evidence="1">Uncharacterized protein</fullName>
    </submittedName>
</protein>
<organism evidence="1 2">
    <name type="scientific">Paenacidovorax caeni</name>
    <dbReference type="NCBI Taxonomy" id="343013"/>
    <lineage>
        <taxon>Bacteria</taxon>
        <taxon>Pseudomonadati</taxon>
        <taxon>Pseudomonadota</taxon>
        <taxon>Betaproteobacteria</taxon>
        <taxon>Burkholderiales</taxon>
        <taxon>Comamonadaceae</taxon>
        <taxon>Paenacidovorax</taxon>
    </lineage>
</organism>
<dbReference type="AlphaFoldDB" id="A0A1I7KSU1"/>